<dbReference type="EMBL" id="CP090978">
    <property type="protein sequence ID" value="UJF33733.1"/>
    <property type="molecule type" value="Genomic_DNA"/>
</dbReference>
<reference evidence="1 2" key="1">
    <citation type="journal article" date="2024" name="Int. J. Syst. Evol. Microbiol.">
        <title>Paenibacillus hexagrammi sp. nov., a novel bacterium isolated from the gut content of Hexagrammos agrammus.</title>
        <authorList>
            <person name="Jung H.K."/>
            <person name="Kim D.G."/>
            <person name="Zin H."/>
            <person name="Park J."/>
            <person name="Jung H."/>
            <person name="Kim Y.O."/>
            <person name="Kong H.J."/>
            <person name="Kim J.W."/>
            <person name="Kim Y.S."/>
        </authorList>
    </citation>
    <scope>NUCLEOTIDE SEQUENCE [LARGE SCALE GENOMIC DNA]</scope>
    <source>
        <strain evidence="1 2">YPD9-1</strain>
    </source>
</reference>
<keyword evidence="2" id="KW-1185">Reference proteome</keyword>
<organism evidence="1 2">
    <name type="scientific">Paenibacillus hexagrammi</name>
    <dbReference type="NCBI Taxonomy" id="2908839"/>
    <lineage>
        <taxon>Bacteria</taxon>
        <taxon>Bacillati</taxon>
        <taxon>Bacillota</taxon>
        <taxon>Bacilli</taxon>
        <taxon>Bacillales</taxon>
        <taxon>Paenibacillaceae</taxon>
        <taxon>Paenibacillus</taxon>
    </lineage>
</organism>
<gene>
    <name evidence="1" type="ORF">L0M14_00235</name>
</gene>
<evidence type="ECO:0000313" key="2">
    <source>
        <dbReference type="Proteomes" id="UP001649230"/>
    </source>
</evidence>
<dbReference type="Proteomes" id="UP001649230">
    <property type="component" value="Chromosome"/>
</dbReference>
<sequence>MFKLNEVYNIVWAEYIGLDWKDQENLEWALETYNGLSQTDQSKFDSLVTKALSDCRVEFKSFPKTHRTKADMELREELEHAIMEKLQTLFHQYID</sequence>
<accession>A0ABY3SJR3</accession>
<proteinExistence type="predicted"/>
<dbReference type="RefSeq" id="WP_235120127.1">
    <property type="nucleotide sequence ID" value="NZ_CP090978.1"/>
</dbReference>
<name>A0ABY3SJR3_9BACL</name>
<protein>
    <submittedName>
        <fullName evidence="1">Uncharacterized protein</fullName>
    </submittedName>
</protein>
<evidence type="ECO:0000313" key="1">
    <source>
        <dbReference type="EMBL" id="UJF33733.1"/>
    </source>
</evidence>